<name>A0ABP8YHV7_9MICO</name>
<accession>A0ABP8YHV7</accession>
<sequence length="91" mass="9679">MPIISLDSGTLTTSPSTVSASMVRELMTPSFLTENAYCDIGPNGHHWSLPTHVPRQTVVTTAAVVASRHSTEYGPSVSGERPLMAVMVPRG</sequence>
<protein>
    <submittedName>
        <fullName evidence="1">Uncharacterized protein</fullName>
    </submittedName>
</protein>
<evidence type="ECO:0000313" key="1">
    <source>
        <dbReference type="EMBL" id="GAA4729360.1"/>
    </source>
</evidence>
<proteinExistence type="predicted"/>
<dbReference type="Proteomes" id="UP001500556">
    <property type="component" value="Unassembled WGS sequence"/>
</dbReference>
<dbReference type="EMBL" id="BAABLO010000012">
    <property type="protein sequence ID" value="GAA4729360.1"/>
    <property type="molecule type" value="Genomic_DNA"/>
</dbReference>
<organism evidence="1 2">
    <name type="scientific">Pedococcus ginsenosidimutans</name>
    <dbReference type="NCBI Taxonomy" id="490570"/>
    <lineage>
        <taxon>Bacteria</taxon>
        <taxon>Bacillati</taxon>
        <taxon>Actinomycetota</taxon>
        <taxon>Actinomycetes</taxon>
        <taxon>Micrococcales</taxon>
        <taxon>Intrasporangiaceae</taxon>
        <taxon>Pedococcus</taxon>
    </lineage>
</organism>
<comment type="caution">
    <text evidence="1">The sequence shown here is derived from an EMBL/GenBank/DDBJ whole genome shotgun (WGS) entry which is preliminary data.</text>
</comment>
<evidence type="ECO:0000313" key="2">
    <source>
        <dbReference type="Proteomes" id="UP001500556"/>
    </source>
</evidence>
<keyword evidence="2" id="KW-1185">Reference proteome</keyword>
<reference evidence="2" key="1">
    <citation type="journal article" date="2019" name="Int. J. Syst. Evol. Microbiol.">
        <title>The Global Catalogue of Microorganisms (GCM) 10K type strain sequencing project: providing services to taxonomists for standard genome sequencing and annotation.</title>
        <authorList>
            <consortium name="The Broad Institute Genomics Platform"/>
            <consortium name="The Broad Institute Genome Sequencing Center for Infectious Disease"/>
            <person name="Wu L."/>
            <person name="Ma J."/>
        </authorList>
    </citation>
    <scope>NUCLEOTIDE SEQUENCE [LARGE SCALE GENOMIC DNA]</scope>
    <source>
        <strain evidence="2">JCM 18961</strain>
    </source>
</reference>
<gene>
    <name evidence="1" type="ORF">GCM10025782_30290</name>
</gene>